<keyword evidence="2" id="KW-0812">Transmembrane</keyword>
<dbReference type="EMBL" id="JAUFPN010000195">
    <property type="protein sequence ID" value="MDN3567617.1"/>
    <property type="molecule type" value="Genomic_DNA"/>
</dbReference>
<dbReference type="Proteomes" id="UP001529369">
    <property type="component" value="Unassembled WGS sequence"/>
</dbReference>
<keyword evidence="2" id="KW-0472">Membrane</keyword>
<evidence type="ECO:0000256" key="2">
    <source>
        <dbReference type="SAM" id="Phobius"/>
    </source>
</evidence>
<dbReference type="Pfam" id="PF13717">
    <property type="entry name" value="Zn_ribbon_4"/>
    <property type="match status" value="1"/>
</dbReference>
<keyword evidence="2" id="KW-1133">Transmembrane helix</keyword>
<dbReference type="NCBIfam" id="TIGR02098">
    <property type="entry name" value="MJ0042_CXXC"/>
    <property type="match status" value="1"/>
</dbReference>
<feature type="transmembrane region" description="Helical" evidence="2">
    <location>
        <begin position="90"/>
        <end position="112"/>
    </location>
</feature>
<evidence type="ECO:0000313" key="5">
    <source>
        <dbReference type="Proteomes" id="UP001529369"/>
    </source>
</evidence>
<name>A0ABT8ACP8_9PROT</name>
<accession>A0ABT8ACP8</accession>
<keyword evidence="5" id="KW-1185">Reference proteome</keyword>
<evidence type="ECO:0000259" key="3">
    <source>
        <dbReference type="Pfam" id="PF13717"/>
    </source>
</evidence>
<feature type="region of interest" description="Disordered" evidence="1">
    <location>
        <begin position="41"/>
        <end position="80"/>
    </location>
</feature>
<evidence type="ECO:0000313" key="4">
    <source>
        <dbReference type="EMBL" id="MDN3567617.1"/>
    </source>
</evidence>
<reference evidence="5" key="1">
    <citation type="journal article" date="2019" name="Int. J. Syst. Evol. Microbiol.">
        <title>The Global Catalogue of Microorganisms (GCM) 10K type strain sequencing project: providing services to taxonomists for standard genome sequencing and annotation.</title>
        <authorList>
            <consortium name="The Broad Institute Genomics Platform"/>
            <consortium name="The Broad Institute Genome Sequencing Center for Infectious Disease"/>
            <person name="Wu L."/>
            <person name="Ma J."/>
        </authorList>
    </citation>
    <scope>NUCLEOTIDE SEQUENCE [LARGE SCALE GENOMIC DNA]</scope>
    <source>
        <strain evidence="5">CECT 7131</strain>
    </source>
</reference>
<protein>
    <submittedName>
        <fullName evidence="4">Zinc-ribbon domain-containing protein</fullName>
    </submittedName>
</protein>
<dbReference type="InterPro" id="IPR011723">
    <property type="entry name" value="Znf/thioredoxin_put"/>
</dbReference>
<evidence type="ECO:0000256" key="1">
    <source>
        <dbReference type="SAM" id="MobiDB-lite"/>
    </source>
</evidence>
<sequence>MRIACPTCDATYEVPDALIGGGRLLRCAKCGHDWMVRPAAGDSAPAAATPVPPPPEGPPPFRPPSRQAQPIHPPLPNPAEQRRARAAAMLLWAAWIGSGVLLAALGAGAWAYRGPIVEAWPPAARLYLLLGASQTG</sequence>
<comment type="caution">
    <text evidence="4">The sequence shown here is derived from an EMBL/GenBank/DDBJ whole genome shotgun (WGS) entry which is preliminary data.</text>
</comment>
<proteinExistence type="predicted"/>
<dbReference type="RefSeq" id="WP_290319667.1">
    <property type="nucleotide sequence ID" value="NZ_JAUFPN010000195.1"/>
</dbReference>
<organism evidence="4 5">
    <name type="scientific">Paeniroseomonas aquatica</name>
    <dbReference type="NCBI Taxonomy" id="373043"/>
    <lineage>
        <taxon>Bacteria</taxon>
        <taxon>Pseudomonadati</taxon>
        <taxon>Pseudomonadota</taxon>
        <taxon>Alphaproteobacteria</taxon>
        <taxon>Acetobacterales</taxon>
        <taxon>Acetobacteraceae</taxon>
        <taxon>Paeniroseomonas</taxon>
    </lineage>
</organism>
<feature type="domain" description="Zinc finger/thioredoxin putative" evidence="3">
    <location>
        <begin position="1"/>
        <end position="34"/>
    </location>
</feature>
<feature type="compositionally biased region" description="Pro residues" evidence="1">
    <location>
        <begin position="50"/>
        <end position="63"/>
    </location>
</feature>
<gene>
    <name evidence="4" type="ORF">QWZ14_24830</name>
</gene>